<dbReference type="Gene3D" id="1.25.40.10">
    <property type="entry name" value="Tetratricopeptide repeat domain"/>
    <property type="match status" value="2"/>
</dbReference>
<dbReference type="InterPro" id="IPR046960">
    <property type="entry name" value="PPR_At4g14850-like_plant"/>
</dbReference>
<proteinExistence type="predicted"/>
<dbReference type="GO" id="GO:0009451">
    <property type="term" value="P:RNA modification"/>
    <property type="evidence" value="ECO:0007669"/>
    <property type="project" value="InterPro"/>
</dbReference>
<dbReference type="PANTHER" id="PTHR47926:SF342">
    <property type="entry name" value="TETRATRICOPEPTIDE-LIKE HELICAL DOMAIN-CONTAINING PROTEIN-RELATED"/>
    <property type="match status" value="1"/>
</dbReference>
<dbReference type="InterPro" id="IPR002885">
    <property type="entry name" value="PPR_rpt"/>
</dbReference>
<dbReference type="NCBIfam" id="TIGR00756">
    <property type="entry name" value="PPR"/>
    <property type="match status" value="3"/>
</dbReference>
<keyword evidence="1" id="KW-0677">Repeat</keyword>
<dbReference type="PANTHER" id="PTHR47926">
    <property type="entry name" value="PENTATRICOPEPTIDE REPEAT-CONTAINING PROTEIN"/>
    <property type="match status" value="1"/>
</dbReference>
<reference evidence="3" key="1">
    <citation type="submission" date="2019-09" db="EMBL/GenBank/DDBJ databases">
        <title>Draft genome information of white flower Hibiscus syriacus.</title>
        <authorList>
            <person name="Kim Y.-M."/>
        </authorList>
    </citation>
    <scope>NUCLEOTIDE SEQUENCE [LARGE SCALE GENOMIC DNA]</scope>
    <source>
        <strain evidence="3">YM2019G1</strain>
    </source>
</reference>
<keyword evidence="4" id="KW-1185">Reference proteome</keyword>
<name>A0A6A2Z3Q3_HIBSY</name>
<protein>
    <submittedName>
        <fullName evidence="3">Pentatricopeptide repeat-containing protein</fullName>
    </submittedName>
</protein>
<evidence type="ECO:0000313" key="4">
    <source>
        <dbReference type="Proteomes" id="UP000436088"/>
    </source>
</evidence>
<dbReference type="PROSITE" id="PS51375">
    <property type="entry name" value="PPR"/>
    <property type="match status" value="3"/>
</dbReference>
<dbReference type="Proteomes" id="UP000436088">
    <property type="component" value="Unassembled WGS sequence"/>
</dbReference>
<feature type="repeat" description="PPR" evidence="2">
    <location>
        <begin position="150"/>
        <end position="184"/>
    </location>
</feature>
<dbReference type="InterPro" id="IPR011990">
    <property type="entry name" value="TPR-like_helical_dom_sf"/>
</dbReference>
<comment type="caution">
    <text evidence="3">The sequence shown here is derived from an EMBL/GenBank/DDBJ whole genome shotgun (WGS) entry which is preliminary data.</text>
</comment>
<accession>A0A6A2Z3Q3</accession>
<evidence type="ECO:0000313" key="3">
    <source>
        <dbReference type="EMBL" id="KAE8685702.1"/>
    </source>
</evidence>
<sequence>MQFLTFMLNAEILILRRRRFIAFKREMCSLGTRLKDVEFGRLVHCFVVKIGLEASSFCEGALIGMYSKYITDARKVFDGSMDLDIISWTSMVAGYVQVGLLEEALKVFESMLKVGHIPDQVAFLTIINAFVSLGRLDDTRALFSELPNPNVVAWNMMISGHSKRGYEVEAIEFFQNMRASGVNSTRFTLGSVLSVIACLASLDFGLLVHGGAIKQGLNSNVYVGSSLISMYAKCGKIDAAKKVFDELHEKNVVLWNAMVGGFVQNGYAYADEVLELFSQMKGSDSHLDKFTYTSILSACASLGCLETGRQFHGFIIKNKFASNLFMENGLVDIYAKYGALEDARKQLEIKKR</sequence>
<evidence type="ECO:0000256" key="1">
    <source>
        <dbReference type="ARBA" id="ARBA00022737"/>
    </source>
</evidence>
<dbReference type="GO" id="GO:0003723">
    <property type="term" value="F:RNA binding"/>
    <property type="evidence" value="ECO:0007669"/>
    <property type="project" value="InterPro"/>
</dbReference>
<gene>
    <name evidence="3" type="ORF">F3Y22_tig00111095pilonHSYRG00739</name>
</gene>
<evidence type="ECO:0000256" key="2">
    <source>
        <dbReference type="PROSITE-ProRule" id="PRU00708"/>
    </source>
</evidence>
<dbReference type="FunFam" id="1.25.40.10:FF:000436">
    <property type="entry name" value="Pentatricopeptide repeat-containing protein At5g39350 family"/>
    <property type="match status" value="1"/>
</dbReference>
<feature type="repeat" description="PPR" evidence="2">
    <location>
        <begin position="220"/>
        <end position="254"/>
    </location>
</feature>
<feature type="repeat" description="PPR" evidence="2">
    <location>
        <begin position="84"/>
        <end position="118"/>
    </location>
</feature>
<organism evidence="3 4">
    <name type="scientific">Hibiscus syriacus</name>
    <name type="common">Rose of Sharon</name>
    <dbReference type="NCBI Taxonomy" id="106335"/>
    <lineage>
        <taxon>Eukaryota</taxon>
        <taxon>Viridiplantae</taxon>
        <taxon>Streptophyta</taxon>
        <taxon>Embryophyta</taxon>
        <taxon>Tracheophyta</taxon>
        <taxon>Spermatophyta</taxon>
        <taxon>Magnoliopsida</taxon>
        <taxon>eudicotyledons</taxon>
        <taxon>Gunneridae</taxon>
        <taxon>Pentapetalae</taxon>
        <taxon>rosids</taxon>
        <taxon>malvids</taxon>
        <taxon>Malvales</taxon>
        <taxon>Malvaceae</taxon>
        <taxon>Malvoideae</taxon>
        <taxon>Hibiscus</taxon>
    </lineage>
</organism>
<dbReference type="AlphaFoldDB" id="A0A6A2Z3Q3"/>
<dbReference type="EMBL" id="VEPZ02001229">
    <property type="protein sequence ID" value="KAE8685702.1"/>
    <property type="molecule type" value="Genomic_DNA"/>
</dbReference>
<dbReference type="Pfam" id="PF13041">
    <property type="entry name" value="PPR_2"/>
    <property type="match status" value="3"/>
</dbReference>